<comment type="caution">
    <text evidence="12">The sequence shown here is derived from an EMBL/GenBank/DDBJ whole genome shotgun (WGS) entry which is preliminary data.</text>
</comment>
<gene>
    <name evidence="12" type="ORF">MSPICULIGERA_LOCUS12650</name>
</gene>
<dbReference type="GO" id="GO:0032783">
    <property type="term" value="C:super elongation complex"/>
    <property type="evidence" value="ECO:0007669"/>
    <property type="project" value="InterPro"/>
</dbReference>
<dbReference type="EMBL" id="CATQJA010002629">
    <property type="protein sequence ID" value="CAJ0574312.1"/>
    <property type="molecule type" value="Genomic_DNA"/>
</dbReference>
<evidence type="ECO:0000256" key="6">
    <source>
        <dbReference type="ARBA" id="ARBA00023159"/>
    </source>
</evidence>
<evidence type="ECO:0000313" key="13">
    <source>
        <dbReference type="Proteomes" id="UP001177023"/>
    </source>
</evidence>
<proteinExistence type="inferred from homology"/>
<dbReference type="GO" id="GO:0006368">
    <property type="term" value="P:transcription elongation by RNA polymerase II"/>
    <property type="evidence" value="ECO:0007669"/>
    <property type="project" value="InterPro"/>
</dbReference>
<evidence type="ECO:0000256" key="4">
    <source>
        <dbReference type="ARBA" id="ARBA00022553"/>
    </source>
</evidence>
<evidence type="ECO:0000256" key="9">
    <source>
        <dbReference type="ARBA" id="ARBA00025617"/>
    </source>
</evidence>
<evidence type="ECO:0000256" key="10">
    <source>
        <dbReference type="SAM" id="MobiDB-lite"/>
    </source>
</evidence>
<evidence type="ECO:0000256" key="8">
    <source>
        <dbReference type="ARBA" id="ARBA00023242"/>
    </source>
</evidence>
<dbReference type="PANTHER" id="PTHR15970">
    <property type="entry name" value="ELL-ASSOCIATED FACTOR EAF"/>
    <property type="match status" value="1"/>
</dbReference>
<keyword evidence="8" id="KW-0539">Nucleus</keyword>
<evidence type="ECO:0000256" key="2">
    <source>
        <dbReference type="ARBA" id="ARBA00007798"/>
    </source>
</evidence>
<comment type="subcellular location">
    <subcellularLocation>
        <location evidence="1">Nucleus</location>
    </subcellularLocation>
</comment>
<organism evidence="12 13">
    <name type="scientific">Mesorhabditis spiculigera</name>
    <dbReference type="NCBI Taxonomy" id="96644"/>
    <lineage>
        <taxon>Eukaryota</taxon>
        <taxon>Metazoa</taxon>
        <taxon>Ecdysozoa</taxon>
        <taxon>Nematoda</taxon>
        <taxon>Chromadorea</taxon>
        <taxon>Rhabditida</taxon>
        <taxon>Rhabditina</taxon>
        <taxon>Rhabditomorpha</taxon>
        <taxon>Rhabditoidea</taxon>
        <taxon>Rhabditidae</taxon>
        <taxon>Mesorhabditinae</taxon>
        <taxon>Mesorhabditis</taxon>
    </lineage>
</organism>
<evidence type="ECO:0000259" key="11">
    <source>
        <dbReference type="Pfam" id="PF09816"/>
    </source>
</evidence>
<dbReference type="PANTHER" id="PTHR15970:SF2">
    <property type="entry name" value="ELL-ASSOCIATED FACTOR EAF"/>
    <property type="match status" value="1"/>
</dbReference>
<keyword evidence="5" id="KW-0805">Transcription regulation</keyword>
<dbReference type="InterPro" id="IPR027093">
    <property type="entry name" value="EAF_fam"/>
</dbReference>
<evidence type="ECO:0000256" key="3">
    <source>
        <dbReference type="ARBA" id="ARBA00021452"/>
    </source>
</evidence>
<protein>
    <recommendedName>
        <fullName evidence="3">Ell-associated factor Eaf</fullName>
    </recommendedName>
</protein>
<feature type="region of interest" description="Disordered" evidence="10">
    <location>
        <begin position="123"/>
        <end position="213"/>
    </location>
</feature>
<reference evidence="12" key="1">
    <citation type="submission" date="2023-06" db="EMBL/GenBank/DDBJ databases">
        <authorList>
            <person name="Delattre M."/>
        </authorList>
    </citation>
    <scope>NUCLEOTIDE SEQUENCE</scope>
    <source>
        <strain evidence="12">AF72</strain>
    </source>
</reference>
<feature type="compositionally biased region" description="Low complexity" evidence="10">
    <location>
        <begin position="151"/>
        <end position="171"/>
    </location>
</feature>
<comment type="function">
    <text evidence="9">Promotes transcriptional elongation by Su(Tpl)/ELL. Essential for development.</text>
</comment>
<dbReference type="Proteomes" id="UP001177023">
    <property type="component" value="Unassembled WGS sequence"/>
</dbReference>
<evidence type="ECO:0000256" key="1">
    <source>
        <dbReference type="ARBA" id="ARBA00004123"/>
    </source>
</evidence>
<sequence length="213" mass="23615">MAGIPEGEFTLKMGKTFTTPLQDRPEYHTLRYDFKPQSVTSNTTDSFIRMGTEEVQIVHADQGDDVSIFQGAQKPTCSEKECLFFYDETTGTISIEKLDSNIFAKQSRSMDIKRDMLKKIERMRPGGSKEVASCSRPSEHHDELLDDVSGASPASISTRTTSSSPHSTVSADKSVSKSPFDYLDEPCKPKKQQPDSTLLAELELSESSSEDEA</sequence>
<evidence type="ECO:0000313" key="12">
    <source>
        <dbReference type="EMBL" id="CAJ0574312.1"/>
    </source>
</evidence>
<keyword evidence="7" id="KW-0804">Transcription</keyword>
<keyword evidence="13" id="KW-1185">Reference proteome</keyword>
<feature type="domain" description="Transcription elongation factor Eaf N-terminal" evidence="11">
    <location>
        <begin position="10"/>
        <end position="108"/>
    </location>
</feature>
<dbReference type="Pfam" id="PF09816">
    <property type="entry name" value="EAF"/>
    <property type="match status" value="1"/>
</dbReference>
<dbReference type="AlphaFoldDB" id="A0AA36CTQ0"/>
<feature type="non-terminal residue" evidence="12">
    <location>
        <position position="1"/>
    </location>
</feature>
<evidence type="ECO:0000256" key="5">
    <source>
        <dbReference type="ARBA" id="ARBA00023015"/>
    </source>
</evidence>
<dbReference type="InterPro" id="IPR019194">
    <property type="entry name" value="Tscrpt_elong_fac_Eaf_N"/>
</dbReference>
<keyword evidence="4" id="KW-0597">Phosphoprotein</keyword>
<comment type="similarity">
    <text evidence="2">Belongs to the EAF family.</text>
</comment>
<accession>A0AA36CTQ0</accession>
<name>A0AA36CTQ0_9BILA</name>
<keyword evidence="6" id="KW-0010">Activator</keyword>
<dbReference type="GO" id="GO:0003711">
    <property type="term" value="F:transcription elongation factor activity"/>
    <property type="evidence" value="ECO:0007669"/>
    <property type="project" value="TreeGrafter"/>
</dbReference>
<feature type="compositionally biased region" description="Low complexity" evidence="10">
    <location>
        <begin position="198"/>
        <end position="207"/>
    </location>
</feature>
<evidence type="ECO:0000256" key="7">
    <source>
        <dbReference type="ARBA" id="ARBA00023163"/>
    </source>
</evidence>